<dbReference type="EMBL" id="FZNR01000016">
    <property type="protein sequence ID" value="SNS47283.1"/>
    <property type="molecule type" value="Genomic_DNA"/>
</dbReference>
<organism evidence="1 2">
    <name type="scientific">Actinoplanes regularis</name>
    <dbReference type="NCBI Taxonomy" id="52697"/>
    <lineage>
        <taxon>Bacteria</taxon>
        <taxon>Bacillati</taxon>
        <taxon>Actinomycetota</taxon>
        <taxon>Actinomycetes</taxon>
        <taxon>Micromonosporales</taxon>
        <taxon>Micromonosporaceae</taxon>
        <taxon>Actinoplanes</taxon>
    </lineage>
</organism>
<dbReference type="AlphaFoldDB" id="A0A239ETC1"/>
<protein>
    <submittedName>
        <fullName evidence="1">Uncharacterized protein</fullName>
    </submittedName>
</protein>
<gene>
    <name evidence="1" type="ORF">SAMN06264365_11675</name>
</gene>
<proteinExistence type="predicted"/>
<keyword evidence="2" id="KW-1185">Reference proteome</keyword>
<sequence>MAGHVQDVTAATFSVVTELILVLKVPAEVEFPADCGKFEQETAIAKFALAVLHAVPGGDR</sequence>
<accession>A0A239ETC1</accession>
<evidence type="ECO:0000313" key="2">
    <source>
        <dbReference type="Proteomes" id="UP000198415"/>
    </source>
</evidence>
<reference evidence="1 2" key="1">
    <citation type="submission" date="2017-06" db="EMBL/GenBank/DDBJ databases">
        <authorList>
            <person name="Kim H.J."/>
            <person name="Triplett B.A."/>
        </authorList>
    </citation>
    <scope>NUCLEOTIDE SEQUENCE [LARGE SCALE GENOMIC DNA]</scope>
    <source>
        <strain evidence="1 2">DSM 43151</strain>
    </source>
</reference>
<name>A0A239ETC1_9ACTN</name>
<evidence type="ECO:0000313" key="1">
    <source>
        <dbReference type="EMBL" id="SNS47283.1"/>
    </source>
</evidence>
<dbReference type="Proteomes" id="UP000198415">
    <property type="component" value="Unassembled WGS sequence"/>
</dbReference>